<dbReference type="RefSeq" id="WP_020448670.1">
    <property type="nucleotide sequence ID" value="NZ_CAYAXV010000006.1"/>
</dbReference>
<evidence type="ECO:0000256" key="1">
    <source>
        <dbReference type="ARBA" id="ARBA00001946"/>
    </source>
</evidence>
<dbReference type="FunFam" id="3.30.300.10:FF:000003">
    <property type="entry name" value="S-adenosylmethionine synthase"/>
    <property type="match status" value="1"/>
</dbReference>
<evidence type="ECO:0000313" key="18">
    <source>
        <dbReference type="Proteomes" id="UP000752814"/>
    </source>
</evidence>
<evidence type="ECO:0000259" key="14">
    <source>
        <dbReference type="Pfam" id="PF00438"/>
    </source>
</evidence>
<dbReference type="Pfam" id="PF02773">
    <property type="entry name" value="S-AdoMet_synt_C"/>
    <property type="match status" value="1"/>
</dbReference>
<keyword evidence="8" id="KW-0479">Metal-binding</keyword>
<keyword evidence="12" id="KW-0630">Potassium</keyword>
<dbReference type="GO" id="GO:0006556">
    <property type="term" value="P:S-adenosylmethionine biosynthetic process"/>
    <property type="evidence" value="ECO:0007669"/>
    <property type="project" value="UniProtKB-UniRule"/>
</dbReference>
<keyword evidence="7" id="KW-0808">Transferase</keyword>
<dbReference type="GO" id="GO:0006730">
    <property type="term" value="P:one-carbon metabolic process"/>
    <property type="evidence" value="ECO:0007669"/>
    <property type="project" value="UniProtKB-KW"/>
</dbReference>
<dbReference type="InterPro" id="IPR022628">
    <property type="entry name" value="S-AdoMet_synt_N"/>
</dbReference>
<evidence type="ECO:0000256" key="6">
    <source>
        <dbReference type="ARBA" id="ARBA00022563"/>
    </source>
</evidence>
<dbReference type="InterPro" id="IPR002133">
    <property type="entry name" value="S-AdoMet_synthetase"/>
</dbReference>
<comment type="similarity">
    <text evidence="4">Belongs to the AdoMet synthase family.</text>
</comment>
<dbReference type="InterPro" id="IPR022636">
    <property type="entry name" value="S-AdoMet_synthetase_sfam"/>
</dbReference>
<protein>
    <recommendedName>
        <fullName evidence="5 13">Methionine adenosyltransferase</fullName>
        <ecNumber evidence="5 13">2.5.1.6</ecNumber>
    </recommendedName>
</protein>
<gene>
    <name evidence="17" type="ORF">A3207_01705</name>
</gene>
<organism evidence="17 18">
    <name type="scientific">Candidatus Methanomassiliicoccus intestinalis</name>
    <dbReference type="NCBI Taxonomy" id="1406512"/>
    <lineage>
        <taxon>Archaea</taxon>
        <taxon>Methanobacteriati</taxon>
        <taxon>Thermoplasmatota</taxon>
        <taxon>Thermoplasmata</taxon>
        <taxon>Methanomassiliicoccales</taxon>
        <taxon>Methanomassiliicoccaceae</taxon>
        <taxon>Methanomassiliicoccus</taxon>
    </lineage>
</organism>
<dbReference type="EC" id="2.5.1.6" evidence="5 13"/>
<dbReference type="CDD" id="cd18079">
    <property type="entry name" value="S-AdoMet_synt"/>
    <property type="match status" value="1"/>
</dbReference>
<dbReference type="SUPFAM" id="SSF55973">
    <property type="entry name" value="S-adenosylmethionine synthetase"/>
    <property type="match status" value="3"/>
</dbReference>
<dbReference type="GeneID" id="41323201"/>
<evidence type="ECO:0000256" key="12">
    <source>
        <dbReference type="ARBA" id="ARBA00022958"/>
    </source>
</evidence>
<dbReference type="GO" id="GO:0046872">
    <property type="term" value="F:metal ion binding"/>
    <property type="evidence" value="ECO:0007669"/>
    <property type="project" value="UniProtKB-KW"/>
</dbReference>
<dbReference type="Pfam" id="PF00438">
    <property type="entry name" value="S-AdoMet_synt_N"/>
    <property type="match status" value="1"/>
</dbReference>
<accession>A0A8J8PHI5</accession>
<reference evidence="17" key="1">
    <citation type="submission" date="2016-03" db="EMBL/GenBank/DDBJ databases">
        <authorList>
            <person name="Borrel G."/>
            <person name="Mccann A."/>
            <person name="O'Toole P.W."/>
        </authorList>
    </citation>
    <scope>NUCLEOTIDE SEQUENCE</scope>
    <source>
        <strain evidence="17">183</strain>
    </source>
</reference>
<evidence type="ECO:0000259" key="16">
    <source>
        <dbReference type="Pfam" id="PF02773"/>
    </source>
</evidence>
<dbReference type="PROSITE" id="PS00376">
    <property type="entry name" value="ADOMET_SYNTHASE_1"/>
    <property type="match status" value="1"/>
</dbReference>
<dbReference type="PROSITE" id="PS00377">
    <property type="entry name" value="ADOMET_SYNTHASE_2"/>
    <property type="match status" value="1"/>
</dbReference>
<dbReference type="InterPro" id="IPR022630">
    <property type="entry name" value="S-AdoMet_synt_C"/>
</dbReference>
<evidence type="ECO:0000259" key="15">
    <source>
        <dbReference type="Pfam" id="PF02772"/>
    </source>
</evidence>
<keyword evidence="6" id="KW-0554">One-carbon metabolism</keyword>
<keyword evidence="9" id="KW-0547">Nucleotide-binding</keyword>
<evidence type="ECO:0000256" key="10">
    <source>
        <dbReference type="ARBA" id="ARBA00022840"/>
    </source>
</evidence>
<evidence type="ECO:0000256" key="2">
    <source>
        <dbReference type="ARBA" id="ARBA00001958"/>
    </source>
</evidence>
<comment type="cofactor">
    <cofactor evidence="2">
        <name>K(+)</name>
        <dbReference type="ChEBI" id="CHEBI:29103"/>
    </cofactor>
</comment>
<dbReference type="GO" id="GO:0004478">
    <property type="term" value="F:methionine adenosyltransferase activity"/>
    <property type="evidence" value="ECO:0007669"/>
    <property type="project" value="UniProtKB-UniRule"/>
</dbReference>
<dbReference type="PANTHER" id="PTHR11964">
    <property type="entry name" value="S-ADENOSYLMETHIONINE SYNTHETASE"/>
    <property type="match status" value="1"/>
</dbReference>
<dbReference type="HAMAP" id="MF_00086">
    <property type="entry name" value="S_AdoMet_synth1"/>
    <property type="match status" value="1"/>
</dbReference>
<evidence type="ECO:0000256" key="13">
    <source>
        <dbReference type="NCBIfam" id="TIGR01034"/>
    </source>
</evidence>
<keyword evidence="11" id="KW-0460">Magnesium</keyword>
<feature type="domain" description="S-adenosylmethionine synthetase N-terminal" evidence="14">
    <location>
        <begin position="4"/>
        <end position="104"/>
    </location>
</feature>
<dbReference type="NCBIfam" id="TIGR01034">
    <property type="entry name" value="metK"/>
    <property type="match status" value="1"/>
</dbReference>
<evidence type="ECO:0000256" key="8">
    <source>
        <dbReference type="ARBA" id="ARBA00022723"/>
    </source>
</evidence>
<proteinExistence type="inferred from homology"/>
<comment type="pathway">
    <text evidence="3">Amino-acid biosynthesis; S-adenosyl-L-methionine biosynthesis; S-adenosyl-L-methionine from L-methionine: step 1/1.</text>
</comment>
<dbReference type="AlphaFoldDB" id="A0A8J8PHI5"/>
<dbReference type="PIRSF" id="PIRSF000497">
    <property type="entry name" value="MAT"/>
    <property type="match status" value="1"/>
</dbReference>
<dbReference type="GO" id="GO:0005524">
    <property type="term" value="F:ATP binding"/>
    <property type="evidence" value="ECO:0007669"/>
    <property type="project" value="UniProtKB-KW"/>
</dbReference>
<keyword evidence="10" id="KW-0067">ATP-binding</keyword>
<sequence length="414" mass="44648">MGRHLFTSESVTEGHPDKLCDRISDAIVDAYLAQDPDAHMAIETMTTTGMIMVVGEVKADPKKIPALNIDKLVRETVKDIGYSSSEIGFDHEGCAVLVSLHDQSVDIDLGVSGGSVSKKLTGAGDQGLMFGYATNETPELMPLPISMAQKLAMQLAKVRKDGTLPWLRPDGKTQVTVEYEDGVPKRIDTIVVSTQHAPEINGKKKDADVQKIIHKAIMEKVIMPVCGDWVDKKTIYHINPTGRFVIGGPCGDSGLTGRKIIVDTYGGMGRHGGGAFSGKDPTKVDRSAAYMCRYIAKNIVAAGLANKVEVQLAYAIGVAEPVSVMVDTAGTGVVSDDKIADAVKETFDLTPDGIINTLKLKRPIYQKTSAYGHFGRNDPAFTWEKTDRVKDLKKACGVTKTKPKNPKDSTVMSV</sequence>
<evidence type="ECO:0000256" key="4">
    <source>
        <dbReference type="ARBA" id="ARBA00009685"/>
    </source>
</evidence>
<comment type="cofactor">
    <cofactor evidence="1">
        <name>Mg(2+)</name>
        <dbReference type="ChEBI" id="CHEBI:18420"/>
    </cofactor>
</comment>
<dbReference type="Gene3D" id="3.30.300.10">
    <property type="match status" value="3"/>
</dbReference>
<evidence type="ECO:0000256" key="5">
    <source>
        <dbReference type="ARBA" id="ARBA00012828"/>
    </source>
</evidence>
<name>A0A8J8PHI5_9ARCH</name>
<evidence type="ECO:0000256" key="11">
    <source>
        <dbReference type="ARBA" id="ARBA00022842"/>
    </source>
</evidence>
<evidence type="ECO:0000256" key="9">
    <source>
        <dbReference type="ARBA" id="ARBA00022741"/>
    </source>
</evidence>
<dbReference type="EMBL" id="LVVT01000001">
    <property type="protein sequence ID" value="TQS84772.1"/>
    <property type="molecule type" value="Genomic_DNA"/>
</dbReference>
<comment type="caution">
    <text evidence="17">The sequence shown here is derived from an EMBL/GenBank/DDBJ whole genome shotgun (WGS) entry which is preliminary data.</text>
</comment>
<dbReference type="Proteomes" id="UP000752814">
    <property type="component" value="Unassembled WGS sequence"/>
</dbReference>
<evidence type="ECO:0000313" key="17">
    <source>
        <dbReference type="EMBL" id="TQS84772.1"/>
    </source>
</evidence>
<dbReference type="UniPathway" id="UPA00315">
    <property type="reaction ID" value="UER00080"/>
</dbReference>
<evidence type="ECO:0000256" key="3">
    <source>
        <dbReference type="ARBA" id="ARBA00005224"/>
    </source>
</evidence>
<dbReference type="OMA" id="ASYMARY"/>
<feature type="domain" description="S-adenosylmethionine synthetase C-terminal" evidence="16">
    <location>
        <begin position="246"/>
        <end position="385"/>
    </location>
</feature>
<dbReference type="Pfam" id="PF02772">
    <property type="entry name" value="S-AdoMet_synt_M"/>
    <property type="match status" value="1"/>
</dbReference>
<dbReference type="InterPro" id="IPR022629">
    <property type="entry name" value="S-AdoMet_synt_central"/>
</dbReference>
<dbReference type="InterPro" id="IPR022631">
    <property type="entry name" value="ADOMET_SYNTHASE_CS"/>
</dbReference>
<evidence type="ECO:0000256" key="7">
    <source>
        <dbReference type="ARBA" id="ARBA00022679"/>
    </source>
</evidence>
<feature type="domain" description="S-adenosylmethionine synthetase central" evidence="15">
    <location>
        <begin position="121"/>
        <end position="244"/>
    </location>
</feature>